<feature type="compositionally biased region" description="Low complexity" evidence="1">
    <location>
        <begin position="197"/>
        <end position="206"/>
    </location>
</feature>
<feature type="compositionally biased region" description="Polar residues" evidence="1">
    <location>
        <begin position="109"/>
        <end position="119"/>
    </location>
</feature>
<evidence type="ECO:0000313" key="3">
    <source>
        <dbReference type="Proteomes" id="UP000799118"/>
    </source>
</evidence>
<dbReference type="Proteomes" id="UP000799118">
    <property type="component" value="Unassembled WGS sequence"/>
</dbReference>
<feature type="compositionally biased region" description="Basic residues" evidence="1">
    <location>
        <begin position="221"/>
        <end position="234"/>
    </location>
</feature>
<evidence type="ECO:0000313" key="2">
    <source>
        <dbReference type="EMBL" id="KAE9398922.1"/>
    </source>
</evidence>
<dbReference type="EMBL" id="ML769476">
    <property type="protein sequence ID" value="KAE9398922.1"/>
    <property type="molecule type" value="Genomic_DNA"/>
</dbReference>
<organism evidence="2 3">
    <name type="scientific">Gymnopus androsaceus JB14</name>
    <dbReference type="NCBI Taxonomy" id="1447944"/>
    <lineage>
        <taxon>Eukaryota</taxon>
        <taxon>Fungi</taxon>
        <taxon>Dikarya</taxon>
        <taxon>Basidiomycota</taxon>
        <taxon>Agaricomycotina</taxon>
        <taxon>Agaricomycetes</taxon>
        <taxon>Agaricomycetidae</taxon>
        <taxon>Agaricales</taxon>
        <taxon>Marasmiineae</taxon>
        <taxon>Omphalotaceae</taxon>
        <taxon>Gymnopus</taxon>
    </lineage>
</organism>
<feature type="compositionally biased region" description="Polar residues" evidence="1">
    <location>
        <begin position="173"/>
        <end position="196"/>
    </location>
</feature>
<dbReference type="OrthoDB" id="2976199at2759"/>
<proteinExistence type="predicted"/>
<feature type="compositionally biased region" description="Basic and acidic residues" evidence="1">
    <location>
        <begin position="72"/>
        <end position="83"/>
    </location>
</feature>
<evidence type="ECO:0000256" key="1">
    <source>
        <dbReference type="SAM" id="MobiDB-lite"/>
    </source>
</evidence>
<reference evidence="2" key="1">
    <citation type="journal article" date="2019" name="Environ. Microbiol.">
        <title>Fungal ecological strategies reflected in gene transcription - a case study of two litter decomposers.</title>
        <authorList>
            <person name="Barbi F."/>
            <person name="Kohler A."/>
            <person name="Barry K."/>
            <person name="Baskaran P."/>
            <person name="Daum C."/>
            <person name="Fauchery L."/>
            <person name="Ihrmark K."/>
            <person name="Kuo A."/>
            <person name="LaButti K."/>
            <person name="Lipzen A."/>
            <person name="Morin E."/>
            <person name="Grigoriev I.V."/>
            <person name="Henrissat B."/>
            <person name="Lindahl B."/>
            <person name="Martin F."/>
        </authorList>
    </citation>
    <scope>NUCLEOTIDE SEQUENCE</scope>
    <source>
        <strain evidence="2">JB14</strain>
    </source>
</reference>
<protein>
    <submittedName>
        <fullName evidence="2">Uncharacterized protein</fullName>
    </submittedName>
</protein>
<feature type="compositionally biased region" description="Polar residues" evidence="1">
    <location>
        <begin position="87"/>
        <end position="101"/>
    </location>
</feature>
<dbReference type="AlphaFoldDB" id="A0A6A4HJC0"/>
<keyword evidence="3" id="KW-1185">Reference proteome</keyword>
<sequence length="425" mass="47815">MTEYDYSPEGYQRYLDTQKRISKWVNNTNAHSNEFRSPFGARSDVPSSSSRTPPPSSSSAKSKPHGGSSSGDRSRVREDDRGRRSSISSATLRPSVSSGSNAAYHRQRSPQTTRHSSIYSPPPERASRTAVIPTQALHVRPSQTHRRSQSLSHFHSQSNHHRDVVPSLRSYPRTPNTGSGYNSPRRSATLPTSQAYTVVPQSTSTSHHTHSTHRPPPSQSHRTHHHHHHHHSHSRSQSTPRPRSSSNTQPLYSSAMSPTYAVVDDIVYAPKPGDYLIIPPRGRKVNVILPILIAEIHLLFQRVTQAYVDIDSQDSFLTRFEGDKRVTQAYVDTILTLKIRSSLDLRAINRRTAGKEPRVNERNEQMKNAGLIQRCQIDMSLSLDEERGTKKRGTKKNVQEETQREIGKYVDAMQDIGSRVVHGQC</sequence>
<accession>A0A6A4HJC0</accession>
<name>A0A6A4HJC0_9AGAR</name>
<feature type="region of interest" description="Disordered" evidence="1">
    <location>
        <begin position="30"/>
        <end position="253"/>
    </location>
</feature>
<feature type="compositionally biased region" description="Low complexity" evidence="1">
    <location>
        <begin position="40"/>
        <end position="71"/>
    </location>
</feature>
<gene>
    <name evidence="2" type="ORF">BT96DRAFT_1105039</name>
</gene>
<feature type="compositionally biased region" description="Low complexity" evidence="1">
    <location>
        <begin position="235"/>
        <end position="246"/>
    </location>
</feature>